<evidence type="ECO:0000256" key="1">
    <source>
        <dbReference type="SAM" id="Phobius"/>
    </source>
</evidence>
<dbReference type="Proteomes" id="UP000476411">
    <property type="component" value="Chromosome"/>
</dbReference>
<dbReference type="AlphaFoldDB" id="A0A6B9ZEH3"/>
<dbReference type="PANTHER" id="PTHR33802">
    <property type="entry name" value="SI:CH211-161H7.5-RELATED"/>
    <property type="match status" value="1"/>
</dbReference>
<dbReference type="PANTHER" id="PTHR33802:SF1">
    <property type="entry name" value="XK-RELATED PROTEIN"/>
    <property type="match status" value="1"/>
</dbReference>
<keyword evidence="1" id="KW-0472">Membrane</keyword>
<feature type="transmembrane region" description="Helical" evidence="1">
    <location>
        <begin position="154"/>
        <end position="181"/>
    </location>
</feature>
<accession>A0A6B9ZEH3</accession>
<dbReference type="InterPro" id="IPR038330">
    <property type="entry name" value="TspO/MBR-related_sf"/>
</dbReference>
<dbReference type="KEGG" id="chih:GWR21_08060"/>
<dbReference type="RefSeq" id="WP_162331240.1">
    <property type="nucleotide sequence ID" value="NZ_CP048113.1"/>
</dbReference>
<feature type="transmembrane region" description="Helical" evidence="1">
    <location>
        <begin position="187"/>
        <end position="208"/>
    </location>
</feature>
<proteinExistence type="predicted"/>
<keyword evidence="1" id="KW-1133">Transmembrane helix</keyword>
<protein>
    <recommendedName>
        <fullName evidence="4">Tryptophan-rich sensory protein</fullName>
    </recommendedName>
</protein>
<feature type="transmembrane region" description="Helical" evidence="1">
    <location>
        <begin position="99"/>
        <end position="116"/>
    </location>
</feature>
<feature type="transmembrane region" description="Helical" evidence="1">
    <location>
        <begin position="56"/>
        <end position="78"/>
    </location>
</feature>
<feature type="transmembrane region" description="Helical" evidence="1">
    <location>
        <begin position="241"/>
        <end position="261"/>
    </location>
</feature>
<keyword evidence="3" id="KW-1185">Reference proteome</keyword>
<evidence type="ECO:0008006" key="4">
    <source>
        <dbReference type="Google" id="ProtNLM"/>
    </source>
</evidence>
<feature type="transmembrane region" description="Helical" evidence="1">
    <location>
        <begin position="14"/>
        <end position="36"/>
    </location>
</feature>
<dbReference type="Gene3D" id="1.20.1260.100">
    <property type="entry name" value="TspO/MBR protein"/>
    <property type="match status" value="1"/>
</dbReference>
<dbReference type="EMBL" id="CP048113">
    <property type="protein sequence ID" value="QHS59545.1"/>
    <property type="molecule type" value="Genomic_DNA"/>
</dbReference>
<feature type="transmembrane region" description="Helical" evidence="1">
    <location>
        <begin position="122"/>
        <end position="142"/>
    </location>
</feature>
<reference evidence="2 3" key="1">
    <citation type="submission" date="2020-01" db="EMBL/GenBank/DDBJ databases">
        <title>Complete genome sequence of Chitinophaga sp. H33E-04 isolated from quinoa roots.</title>
        <authorList>
            <person name="Weon H.-Y."/>
            <person name="Lee S.A."/>
        </authorList>
    </citation>
    <scope>NUCLEOTIDE SEQUENCE [LARGE SCALE GENOMIC DNA]</scope>
    <source>
        <strain evidence="2 3">H33E-04</strain>
    </source>
</reference>
<sequence length="267" mass="29869">MTTTHKTPYYKNSAIFNTIGFIMVIVVNTLASLGIINNKDTGAISDKYDNLFTPAGITFSIWGLIYLTLLGFVIYQLWLAFSKGRTRELTVFMERLRGWWLISCMANSCWLFAWHYELLPLSVLLMVALLVCLLAIHLNFNISLPRATSWTEKLLIHVPFSLYLGWICIATVANVAVFMVYLGWNGMSVPGTIFLILLCTAGATLLIIRRHNIIVGLVAIWALYGIIIKRQSAGGSAATPIIYACISAMVIIVLSSIWRVITNRRLS</sequence>
<feature type="transmembrane region" description="Helical" evidence="1">
    <location>
        <begin position="213"/>
        <end position="229"/>
    </location>
</feature>
<name>A0A6B9ZEH3_9BACT</name>
<gene>
    <name evidence="2" type="ORF">GWR21_08060</name>
</gene>
<keyword evidence="1" id="KW-0812">Transmembrane</keyword>
<organism evidence="2 3">
    <name type="scientific">Chitinophaga agri</name>
    <dbReference type="NCBI Taxonomy" id="2703787"/>
    <lineage>
        <taxon>Bacteria</taxon>
        <taxon>Pseudomonadati</taxon>
        <taxon>Bacteroidota</taxon>
        <taxon>Chitinophagia</taxon>
        <taxon>Chitinophagales</taxon>
        <taxon>Chitinophagaceae</taxon>
        <taxon>Chitinophaga</taxon>
    </lineage>
</organism>
<evidence type="ECO:0000313" key="2">
    <source>
        <dbReference type="EMBL" id="QHS59545.1"/>
    </source>
</evidence>
<evidence type="ECO:0000313" key="3">
    <source>
        <dbReference type="Proteomes" id="UP000476411"/>
    </source>
</evidence>